<accession>A0AA39XWP4</accession>
<dbReference type="Proteomes" id="UP001174936">
    <property type="component" value="Unassembled WGS sequence"/>
</dbReference>
<organism evidence="2 3">
    <name type="scientific">Cercophora newfieldiana</name>
    <dbReference type="NCBI Taxonomy" id="92897"/>
    <lineage>
        <taxon>Eukaryota</taxon>
        <taxon>Fungi</taxon>
        <taxon>Dikarya</taxon>
        <taxon>Ascomycota</taxon>
        <taxon>Pezizomycotina</taxon>
        <taxon>Sordariomycetes</taxon>
        <taxon>Sordariomycetidae</taxon>
        <taxon>Sordariales</taxon>
        <taxon>Lasiosphaeriaceae</taxon>
        <taxon>Cercophora</taxon>
    </lineage>
</organism>
<keyword evidence="1" id="KW-1133">Transmembrane helix</keyword>
<evidence type="ECO:0000256" key="1">
    <source>
        <dbReference type="SAM" id="Phobius"/>
    </source>
</evidence>
<dbReference type="EMBL" id="JAULSV010000006">
    <property type="protein sequence ID" value="KAK0641654.1"/>
    <property type="molecule type" value="Genomic_DNA"/>
</dbReference>
<gene>
    <name evidence="2" type="ORF">B0T16DRAFT_420287</name>
</gene>
<feature type="non-terminal residue" evidence="2">
    <location>
        <position position="1"/>
    </location>
</feature>
<name>A0AA39XWP4_9PEZI</name>
<keyword evidence="1" id="KW-0812">Transmembrane</keyword>
<comment type="caution">
    <text evidence="2">The sequence shown here is derived from an EMBL/GenBank/DDBJ whole genome shotgun (WGS) entry which is preliminary data.</text>
</comment>
<keyword evidence="3" id="KW-1185">Reference proteome</keyword>
<evidence type="ECO:0000313" key="2">
    <source>
        <dbReference type="EMBL" id="KAK0641654.1"/>
    </source>
</evidence>
<reference evidence="2" key="1">
    <citation type="submission" date="2023-06" db="EMBL/GenBank/DDBJ databases">
        <title>Genome-scale phylogeny and comparative genomics of the fungal order Sordariales.</title>
        <authorList>
            <consortium name="Lawrence Berkeley National Laboratory"/>
            <person name="Hensen N."/>
            <person name="Bonometti L."/>
            <person name="Westerberg I."/>
            <person name="Brannstrom I.O."/>
            <person name="Guillou S."/>
            <person name="Cros-Aarteil S."/>
            <person name="Calhoun S."/>
            <person name="Haridas S."/>
            <person name="Kuo A."/>
            <person name="Mondo S."/>
            <person name="Pangilinan J."/>
            <person name="Riley R."/>
            <person name="Labutti K."/>
            <person name="Andreopoulos B."/>
            <person name="Lipzen A."/>
            <person name="Chen C."/>
            <person name="Yanf M."/>
            <person name="Daum C."/>
            <person name="Ng V."/>
            <person name="Clum A."/>
            <person name="Steindorff A."/>
            <person name="Ohm R."/>
            <person name="Martin F."/>
            <person name="Silar P."/>
            <person name="Natvig D."/>
            <person name="Lalanne C."/>
            <person name="Gautier V."/>
            <person name="Ament-Velasquez S.L."/>
            <person name="Kruys A."/>
            <person name="Hutchinson M.I."/>
            <person name="Powell A.J."/>
            <person name="Barry K."/>
            <person name="Miller A.N."/>
            <person name="Grigoriev I.V."/>
            <person name="Debuchy R."/>
            <person name="Gladieux P."/>
            <person name="Thoren M.H."/>
            <person name="Johannesson H."/>
        </authorList>
    </citation>
    <scope>NUCLEOTIDE SEQUENCE</scope>
    <source>
        <strain evidence="2">SMH2532-1</strain>
    </source>
</reference>
<evidence type="ECO:0000313" key="3">
    <source>
        <dbReference type="Proteomes" id="UP001174936"/>
    </source>
</evidence>
<keyword evidence="1" id="KW-0472">Membrane</keyword>
<dbReference type="AlphaFoldDB" id="A0AA39XWP4"/>
<protein>
    <submittedName>
        <fullName evidence="2">Uncharacterized protein</fullName>
    </submittedName>
</protein>
<sequence>MDLDMLLAGAFFLVSASFAMRLNGLDFSLVVFMYLAILRYVVYYVTYLDGIRFAMIVPLKHLRASPCLRLFALYPSFTQARRARSRLQKASAALENAFETTNEGAAWHNKTSYPDTVQMRC</sequence>
<proteinExistence type="predicted"/>
<feature type="transmembrane region" description="Helical" evidence="1">
    <location>
        <begin position="29"/>
        <end position="48"/>
    </location>
</feature>